<evidence type="ECO:0000313" key="2">
    <source>
        <dbReference type="Proteomes" id="UP000615446"/>
    </source>
</evidence>
<dbReference type="Pfam" id="PF14441">
    <property type="entry name" value="OTT_1508_deam"/>
    <property type="match status" value="1"/>
</dbReference>
<dbReference type="InterPro" id="IPR027796">
    <property type="entry name" value="OTT_1508_deam-like"/>
</dbReference>
<gene>
    <name evidence="1" type="ORF">RCL2_001928700</name>
</gene>
<comment type="caution">
    <text evidence="1">The sequence shown here is derived from an EMBL/GenBank/DDBJ whole genome shotgun (WGS) entry which is preliminary data.</text>
</comment>
<dbReference type="AlphaFoldDB" id="A0A8H3QUL1"/>
<protein>
    <submittedName>
        <fullName evidence="1">Uncharacterized protein</fullName>
    </submittedName>
</protein>
<dbReference type="Proteomes" id="UP000615446">
    <property type="component" value="Unassembled WGS sequence"/>
</dbReference>
<organism evidence="1 2">
    <name type="scientific">Rhizophagus clarus</name>
    <dbReference type="NCBI Taxonomy" id="94130"/>
    <lineage>
        <taxon>Eukaryota</taxon>
        <taxon>Fungi</taxon>
        <taxon>Fungi incertae sedis</taxon>
        <taxon>Mucoromycota</taxon>
        <taxon>Glomeromycotina</taxon>
        <taxon>Glomeromycetes</taxon>
        <taxon>Glomerales</taxon>
        <taxon>Glomeraceae</taxon>
        <taxon>Rhizophagus</taxon>
    </lineage>
</organism>
<dbReference type="EMBL" id="BLAL01000215">
    <property type="protein sequence ID" value="GES92511.1"/>
    <property type="molecule type" value="Genomic_DNA"/>
</dbReference>
<sequence>MRVSFANLMCNQIEKKPRRKFIFREVLEILNENKHLSMNHNTNGNQEKKCELYSKVCVAGSIKFVISEPRGEKEKNVEEKFSCNLATILARDREVVAVALKLFPNKCDVYISKNEDWKREDGNYINKIKANLKSISKDAPVTLDAAFDRSDVGDLFEAIMDYCSTKFESRLNKLKNDITKRRQSQYILSFIEFAEFAGIEDVNEVHGYEISEICNSYYKKVKDKTVIDDPENWKKFLRHLRKVGSYDSALVDITACACNEKYKKQFSNVNMVVLKPVIVSRQPIFSWANVIQKFIHSTKEYEKFKKRCLDDDFILGRLKEIYGTDSNANPQLNNEKIEQRLCLHAAMNILKYIIDQRNKNPVFIAVSKHCCYLCELYIKFARSKGYQIYTSGAHNNLYHRWVLPDTWDITIKEDALKYMIADLDRIIREELEHHVDIKARSDSEGESGVKVIYNFISNAETAVPGMQVR</sequence>
<dbReference type="OrthoDB" id="2419611at2759"/>
<name>A0A8H3QUL1_9GLOM</name>
<accession>A0A8H3QUL1</accession>
<reference evidence="1" key="1">
    <citation type="submission" date="2019-10" db="EMBL/GenBank/DDBJ databases">
        <title>Conservation and host-specific expression of non-tandemly repeated heterogenous ribosome RNA gene in arbuscular mycorrhizal fungi.</title>
        <authorList>
            <person name="Maeda T."/>
            <person name="Kobayashi Y."/>
            <person name="Nakagawa T."/>
            <person name="Ezawa T."/>
            <person name="Yamaguchi K."/>
            <person name="Bino T."/>
            <person name="Nishimoto Y."/>
            <person name="Shigenobu S."/>
            <person name="Kawaguchi M."/>
        </authorList>
    </citation>
    <scope>NUCLEOTIDE SEQUENCE</scope>
    <source>
        <strain evidence="1">HR1</strain>
    </source>
</reference>
<evidence type="ECO:0000313" key="1">
    <source>
        <dbReference type="EMBL" id="GES92511.1"/>
    </source>
</evidence>
<proteinExistence type="predicted"/>